<evidence type="ECO:0000313" key="2">
    <source>
        <dbReference type="Proteomes" id="UP001156484"/>
    </source>
</evidence>
<accession>A0ACD4DCC4</accession>
<sequence length="420" mass="45516">MTFRGWFTIDGQEFANSSRLLAHLAPVVPTNDTDIAPVMDCACDIRIPYDDTWPDLPAELNHELPYRLDEAPWYNAAVPESAEFAGVWVMEVDGLDTVPIERQISEAVCFGGVAGPSRDASRTVTFSALLVACSNAGARYGLTWLACLLRNATRGGGADLQFFKAHPSGSAADPASLLRTATGVVLTSSPKIVELAGKGGGARHRQASMFRVEWEMVCTNPYLYGQQNMQTVVWDEISEESITWAHAPDCTDTGSCDLPTVYNAECVPPTVELRAADIPVCGGCLPLCSIERRVWTLQAATVSACEEAVVNIRVTNNGEDPLTVNFYWRPCGDEDQCSRVYPMSVSGLPGGMTVVADSITGRPYIDQQGTRQRQVGIVGTPDGAPWRPTLLDTMMCWELVAEAAPGADYSVVIDVRERDA</sequence>
<proteinExistence type="predicted"/>
<name>A0ACD4DCC4_9NOCA</name>
<evidence type="ECO:0000313" key="1">
    <source>
        <dbReference type="EMBL" id="UYP17708.1"/>
    </source>
</evidence>
<organism evidence="1 2">
    <name type="scientific">Rhodococcus sacchari</name>
    <dbReference type="NCBI Taxonomy" id="2962047"/>
    <lineage>
        <taxon>Bacteria</taxon>
        <taxon>Bacillati</taxon>
        <taxon>Actinomycetota</taxon>
        <taxon>Actinomycetes</taxon>
        <taxon>Mycobacteriales</taxon>
        <taxon>Nocardiaceae</taxon>
        <taxon>Rhodococcus</taxon>
    </lineage>
</organism>
<dbReference type="EMBL" id="CP107551">
    <property type="protein sequence ID" value="UYP17708.1"/>
    <property type="molecule type" value="Genomic_DNA"/>
</dbReference>
<dbReference type="Proteomes" id="UP001156484">
    <property type="component" value="Chromosome"/>
</dbReference>
<keyword evidence="1" id="KW-0808">Transferase</keyword>
<protein>
    <submittedName>
        <fullName evidence="1">Sugar transferase</fullName>
    </submittedName>
</protein>
<gene>
    <name evidence="1" type="ORF">OED52_13610</name>
</gene>
<keyword evidence="2" id="KW-1185">Reference proteome</keyword>
<reference evidence="1" key="1">
    <citation type="submission" date="2022-10" db="EMBL/GenBank/DDBJ databases">
        <title>Rhodococcus ferula Z13 complete genome.</title>
        <authorList>
            <person name="Long X."/>
            <person name="Zang M."/>
        </authorList>
    </citation>
    <scope>NUCLEOTIDE SEQUENCE</scope>
    <source>
        <strain evidence="1">Z13</strain>
    </source>
</reference>